<dbReference type="InterPro" id="IPR051717">
    <property type="entry name" value="MFS_MFSD6"/>
</dbReference>
<evidence type="ECO:0000256" key="3">
    <source>
        <dbReference type="ARBA" id="ARBA00022692"/>
    </source>
</evidence>
<feature type="transmembrane region" description="Helical" evidence="8">
    <location>
        <begin position="278"/>
        <end position="297"/>
    </location>
</feature>
<dbReference type="AlphaFoldDB" id="A0A6H5I4X8"/>
<comment type="similarity">
    <text evidence="2">Belongs to the major facilitator superfamily. MFSD6 family.</text>
</comment>
<feature type="domain" description="Major facilitator superfamily associated" evidence="9">
    <location>
        <begin position="13"/>
        <end position="488"/>
    </location>
</feature>
<feature type="transmembrane region" description="Helical" evidence="8">
    <location>
        <begin position="483"/>
        <end position="505"/>
    </location>
</feature>
<feature type="region of interest" description="Disordered" evidence="7">
    <location>
        <begin position="624"/>
        <end position="645"/>
    </location>
</feature>
<dbReference type="Pfam" id="PF12832">
    <property type="entry name" value="MFS_1_like"/>
    <property type="match status" value="1"/>
</dbReference>
<feature type="compositionally biased region" description="Basic and acidic residues" evidence="7">
    <location>
        <begin position="635"/>
        <end position="645"/>
    </location>
</feature>
<dbReference type="InterPro" id="IPR001680">
    <property type="entry name" value="WD40_rpt"/>
</dbReference>
<feature type="transmembrane region" description="Helical" evidence="8">
    <location>
        <begin position="40"/>
        <end position="58"/>
    </location>
</feature>
<dbReference type="SMART" id="SM00320">
    <property type="entry name" value="WD40"/>
    <property type="match status" value="3"/>
</dbReference>
<dbReference type="EMBL" id="CADCXV010000424">
    <property type="protein sequence ID" value="CAB0030103.1"/>
    <property type="molecule type" value="Genomic_DNA"/>
</dbReference>
<dbReference type="PROSITE" id="PS50082">
    <property type="entry name" value="WD_REPEATS_2"/>
    <property type="match status" value="2"/>
</dbReference>
<dbReference type="InterPro" id="IPR024989">
    <property type="entry name" value="MFS_assoc_dom"/>
</dbReference>
<keyword evidence="6" id="KW-0853">WD repeat</keyword>
<feature type="repeat" description="WD" evidence="6">
    <location>
        <begin position="743"/>
        <end position="769"/>
    </location>
</feature>
<dbReference type="Proteomes" id="UP000479190">
    <property type="component" value="Unassembled WGS sequence"/>
</dbReference>
<sequence length="1069" mass="117973">MGRFKINRQQLPVKAHYFFFMAAMGPILPFLQVYGKQMGVSALVMGCINAVLPLLYLLAKPFSGYLVDRFRGWRKHIFMGLLAATSGCFVLMYLLPPLRGPVLPESGVFSNENCLDVTSCTAMNLTVTNSCSDDGRRSSCSWSCSQAGVFNASMYFSATVEANISHTTSCFVDQDYPGVRCWANDSCSIRCDDSAYESECVYSSPTFLGFVALMSFGLIGYNVCNSISDAVCFDVLGEGGQMSFGRQRVWGSIGFGIAALMAGYSVDLWATSNTVKSYTPAFALVFGFACVDLVCCLNRLHLPIMSSTDSIVKDVWELVKIKPISIFLSFATVVGILDSFVIFFLFWYMEDLAKSTGYTHDIKLIEGVTVFAETLGGEIIFFSLSGKILKKIGYGYSFVCCFAAYALRLLLISVAPQPWWIAFFELFMQGPTYALSYTTIVSYASVVAPPGTSATVQGIVAGIDDGLGFALGSFIGGMLYKHYSGIVTLRIFASLAATASIVYLITHLTYLRHLMPATNTRDKTEWKSPEEAAEVCVSATEKGDSTAQGRTAATATTVTTATHVGTGRGYDKQRRRRPAQRRRGRRRSAGEARRAALRDDIQDIRLSARPRSRAAVLGLHDLLSGGARPTALGEEEPRSARDESEVRRVRIEMQSSPGLRHQVAGIAQLDERLLRHGHPLLDHLQGDAVHQADPRRALVGRRQHDLSVPRSSENGGSVNKKQKCSVYVRDTGSDCTKFVVVRSGQMLVSGHRDGALRLWRTNPAECLKMKNNIMPLCTLPAHSSDLGSVAEAKNQLLFTGSRNGTVKAWEFPHGRVGKVAALPLETFQRNDCIWSLATDPSGDKLAIGTRGQLQSGPLRLRHVVVSIINIATILSHILRNRFSRVDSNDRTRSSSSGEAVTPAYWTWSGRILRRSSPAATIPASENGTSGTRNNNYSKKKKLLTSMMIKFTQKRPMRERLVGPDGRRDVLHLDGLQLHHGHGLAVQLQGRALGSAQARLQSALLHASAPHVQPRVQHRLRQLPPVRRHRSELRRAQVLRQAEHQEELSRHHELRRLNFVNFPLSYRLIA</sequence>
<feature type="transmembrane region" description="Helical" evidence="8">
    <location>
        <begin position="207"/>
        <end position="228"/>
    </location>
</feature>
<feature type="region of interest" description="Disordered" evidence="7">
    <location>
        <begin position="540"/>
        <end position="594"/>
    </location>
</feature>
<dbReference type="Gene3D" id="1.20.1250.20">
    <property type="entry name" value="MFS general substrate transporter like domains"/>
    <property type="match status" value="3"/>
</dbReference>
<dbReference type="SUPFAM" id="SSF103473">
    <property type="entry name" value="MFS general substrate transporter"/>
    <property type="match status" value="1"/>
</dbReference>
<dbReference type="InterPro" id="IPR036259">
    <property type="entry name" value="MFS_trans_sf"/>
</dbReference>
<proteinExistence type="inferred from homology"/>
<gene>
    <name evidence="10" type="ORF">TBRA_LOCUS2119</name>
</gene>
<dbReference type="GO" id="GO:0016020">
    <property type="term" value="C:membrane"/>
    <property type="evidence" value="ECO:0007669"/>
    <property type="project" value="UniProtKB-SubCell"/>
</dbReference>
<feature type="compositionally biased region" description="Polar residues" evidence="7">
    <location>
        <begin position="923"/>
        <end position="936"/>
    </location>
</feature>
<evidence type="ECO:0000256" key="8">
    <source>
        <dbReference type="SAM" id="Phobius"/>
    </source>
</evidence>
<evidence type="ECO:0000256" key="7">
    <source>
        <dbReference type="SAM" id="MobiDB-lite"/>
    </source>
</evidence>
<evidence type="ECO:0000259" key="9">
    <source>
        <dbReference type="Pfam" id="PF12832"/>
    </source>
</evidence>
<evidence type="ECO:0000256" key="5">
    <source>
        <dbReference type="ARBA" id="ARBA00023136"/>
    </source>
</evidence>
<dbReference type="Pfam" id="PF00400">
    <property type="entry name" value="WD40"/>
    <property type="match status" value="1"/>
</dbReference>
<feature type="compositionally biased region" description="Low complexity" evidence="7">
    <location>
        <begin position="546"/>
        <end position="565"/>
    </location>
</feature>
<feature type="transmembrane region" description="Helical" evidence="8">
    <location>
        <begin position="249"/>
        <end position="266"/>
    </location>
</feature>
<keyword evidence="3 8" id="KW-0812">Transmembrane</keyword>
<feature type="region of interest" description="Disordered" evidence="7">
    <location>
        <begin position="918"/>
        <end position="937"/>
    </location>
</feature>
<dbReference type="InterPro" id="IPR015943">
    <property type="entry name" value="WD40/YVTN_repeat-like_dom_sf"/>
</dbReference>
<evidence type="ECO:0000256" key="1">
    <source>
        <dbReference type="ARBA" id="ARBA00004141"/>
    </source>
</evidence>
<evidence type="ECO:0000313" key="11">
    <source>
        <dbReference type="Proteomes" id="UP000479190"/>
    </source>
</evidence>
<reference evidence="10 11" key="1">
    <citation type="submission" date="2020-02" db="EMBL/GenBank/DDBJ databases">
        <authorList>
            <person name="Ferguson B K."/>
        </authorList>
    </citation>
    <scope>NUCLEOTIDE SEQUENCE [LARGE SCALE GENOMIC DNA]</scope>
</reference>
<feature type="transmembrane region" description="Helical" evidence="8">
    <location>
        <begin position="15"/>
        <end position="34"/>
    </location>
</feature>
<organism evidence="10 11">
    <name type="scientific">Trichogramma brassicae</name>
    <dbReference type="NCBI Taxonomy" id="86971"/>
    <lineage>
        <taxon>Eukaryota</taxon>
        <taxon>Metazoa</taxon>
        <taxon>Ecdysozoa</taxon>
        <taxon>Arthropoda</taxon>
        <taxon>Hexapoda</taxon>
        <taxon>Insecta</taxon>
        <taxon>Pterygota</taxon>
        <taxon>Neoptera</taxon>
        <taxon>Endopterygota</taxon>
        <taxon>Hymenoptera</taxon>
        <taxon>Apocrita</taxon>
        <taxon>Proctotrupomorpha</taxon>
        <taxon>Chalcidoidea</taxon>
        <taxon>Trichogrammatidae</taxon>
        <taxon>Trichogramma</taxon>
    </lineage>
</organism>
<dbReference type="InterPro" id="IPR036322">
    <property type="entry name" value="WD40_repeat_dom_sf"/>
</dbReference>
<feature type="repeat" description="WD" evidence="6">
    <location>
        <begin position="779"/>
        <end position="819"/>
    </location>
</feature>
<feature type="transmembrane region" description="Helical" evidence="8">
    <location>
        <begin position="396"/>
        <end position="415"/>
    </location>
</feature>
<accession>A0A6H5I4X8</accession>
<name>A0A6H5I4X8_9HYME</name>
<feature type="compositionally biased region" description="Basic residues" evidence="7">
    <location>
        <begin position="573"/>
        <end position="587"/>
    </location>
</feature>
<evidence type="ECO:0000256" key="2">
    <source>
        <dbReference type="ARBA" id="ARBA00005241"/>
    </source>
</evidence>
<dbReference type="PANTHER" id="PTHR16172">
    <property type="entry name" value="MAJOR FACILITATOR SUPERFAMILY DOMAIN-CONTAINING PROTEIN 6-LIKE"/>
    <property type="match status" value="1"/>
</dbReference>
<keyword evidence="5 8" id="KW-0472">Membrane</keyword>
<evidence type="ECO:0000256" key="6">
    <source>
        <dbReference type="PROSITE-ProRule" id="PRU00221"/>
    </source>
</evidence>
<evidence type="ECO:0000256" key="4">
    <source>
        <dbReference type="ARBA" id="ARBA00022989"/>
    </source>
</evidence>
<dbReference type="CDD" id="cd17335">
    <property type="entry name" value="MFS_MFSD6"/>
    <property type="match status" value="1"/>
</dbReference>
<dbReference type="Gene3D" id="2.130.10.10">
    <property type="entry name" value="YVTN repeat-like/Quinoprotein amine dehydrogenase"/>
    <property type="match status" value="1"/>
</dbReference>
<dbReference type="SUPFAM" id="SSF50978">
    <property type="entry name" value="WD40 repeat-like"/>
    <property type="match status" value="1"/>
</dbReference>
<feature type="transmembrane region" description="Helical" evidence="8">
    <location>
        <begin position="78"/>
        <end position="95"/>
    </location>
</feature>
<keyword evidence="4 8" id="KW-1133">Transmembrane helix</keyword>
<evidence type="ECO:0000313" key="10">
    <source>
        <dbReference type="EMBL" id="CAB0030103.1"/>
    </source>
</evidence>
<comment type="subcellular location">
    <subcellularLocation>
        <location evidence="1">Membrane</location>
        <topology evidence="1">Multi-pass membrane protein</topology>
    </subcellularLocation>
</comment>
<dbReference type="OrthoDB" id="10029266at2759"/>
<feature type="transmembrane region" description="Helical" evidence="8">
    <location>
        <begin position="326"/>
        <end position="349"/>
    </location>
</feature>
<protein>
    <recommendedName>
        <fullName evidence="9">Major facilitator superfamily associated domain-containing protein</fullName>
    </recommendedName>
</protein>
<keyword evidence="11" id="KW-1185">Reference proteome</keyword>
<dbReference type="PANTHER" id="PTHR16172:SF37">
    <property type="entry name" value="RE36877P"/>
    <property type="match status" value="1"/>
</dbReference>